<dbReference type="Proteomes" id="UP000541558">
    <property type="component" value="Unassembled WGS sequence"/>
</dbReference>
<accession>A0A8H5CEK5</accession>
<protein>
    <recommendedName>
        <fullName evidence="3">F-box domain-containing protein</fullName>
    </recommendedName>
</protein>
<sequence length="439" mass="49399">MLLTLPSELTHEILSNLAGNVATLAACARTCKALYPQSQIILFSRVELHLHTSVLNLDWPQKDYFTKESKLLSILEQRPDLVPYIHNVSIYDLFGGEELIIADPELNSDVVQDLFGRNESALLLLRLLKHTRSMKLFAYNTRSWKHLDPSIQLAIHDAFLTPDLESIDIYAMASFPVSLLEGCARTLKHLSINTFPTLRLGYDEALVSPNSKGMDPVQLASLCLSTSTPDLERFVKWIPGSRLNLAQLSRLVVRTLGDKHKNVQPLVWKLVCECSATLKELDFFAYLPHGRTDIKSDGVLSLYDTFDLGRVPALQKLTVRYWLSNVSDTNRQLTLLARLLRTMGGALKLEQLTLHFVIIHSRVPLDPTGPDAWKILDAIIVETAPPSLCKVAVQFESIPDQQRQQAVEMVEEGLSNLKARRILDIQSLSSSPRFIPFSR</sequence>
<reference evidence="1 2" key="1">
    <citation type="journal article" date="2020" name="ISME J.">
        <title>Uncovering the hidden diversity of litter-decomposition mechanisms in mushroom-forming fungi.</title>
        <authorList>
            <person name="Floudas D."/>
            <person name="Bentzer J."/>
            <person name="Ahren D."/>
            <person name="Johansson T."/>
            <person name="Persson P."/>
            <person name="Tunlid A."/>
        </authorList>
    </citation>
    <scope>NUCLEOTIDE SEQUENCE [LARGE SCALE GENOMIC DNA]</scope>
    <source>
        <strain evidence="1 2">CBS 175.51</strain>
    </source>
</reference>
<comment type="caution">
    <text evidence="1">The sequence shown here is derived from an EMBL/GenBank/DDBJ whole genome shotgun (WGS) entry which is preliminary data.</text>
</comment>
<organism evidence="1 2">
    <name type="scientific">Ephemerocybe angulata</name>
    <dbReference type="NCBI Taxonomy" id="980116"/>
    <lineage>
        <taxon>Eukaryota</taxon>
        <taxon>Fungi</taxon>
        <taxon>Dikarya</taxon>
        <taxon>Basidiomycota</taxon>
        <taxon>Agaricomycotina</taxon>
        <taxon>Agaricomycetes</taxon>
        <taxon>Agaricomycetidae</taxon>
        <taxon>Agaricales</taxon>
        <taxon>Agaricineae</taxon>
        <taxon>Psathyrellaceae</taxon>
        <taxon>Ephemerocybe</taxon>
    </lineage>
</organism>
<evidence type="ECO:0000313" key="2">
    <source>
        <dbReference type="Proteomes" id="UP000541558"/>
    </source>
</evidence>
<name>A0A8H5CEK5_9AGAR</name>
<proteinExistence type="predicted"/>
<dbReference type="EMBL" id="JAACJK010000004">
    <property type="protein sequence ID" value="KAF5340365.1"/>
    <property type="molecule type" value="Genomic_DNA"/>
</dbReference>
<dbReference type="AlphaFoldDB" id="A0A8H5CEK5"/>
<gene>
    <name evidence="1" type="ORF">D9611_007902</name>
</gene>
<dbReference type="SUPFAM" id="SSF81383">
    <property type="entry name" value="F-box domain"/>
    <property type="match status" value="1"/>
</dbReference>
<evidence type="ECO:0000313" key="1">
    <source>
        <dbReference type="EMBL" id="KAF5340365.1"/>
    </source>
</evidence>
<evidence type="ECO:0008006" key="3">
    <source>
        <dbReference type="Google" id="ProtNLM"/>
    </source>
</evidence>
<dbReference type="OrthoDB" id="2897144at2759"/>
<dbReference type="InterPro" id="IPR036047">
    <property type="entry name" value="F-box-like_dom_sf"/>
</dbReference>
<keyword evidence="2" id="KW-1185">Reference proteome</keyword>